<sequence length="135" mass="15185">MSFFKKLSALVGFLSFLILGTSFSNDPPSGIINCTVLQVEYPQYYRNGEVTDVECPVCELTTTKEMYDVNGRFLGTLYTYELGSEPVVLKDITCQYVNDKSQKCTHTSIKVEGSTCVDHFVPCTTEEHPECLETR</sequence>
<keyword evidence="1" id="KW-0732">Signal</keyword>
<feature type="chain" id="PRO_5045651021" evidence="1">
    <location>
        <begin position="25"/>
        <end position="135"/>
    </location>
</feature>
<evidence type="ECO:0000313" key="3">
    <source>
        <dbReference type="Proteomes" id="UP001566204"/>
    </source>
</evidence>
<gene>
    <name evidence="2" type="ORF">ABTW24_22550</name>
</gene>
<dbReference type="EMBL" id="JBEOQB010000007">
    <property type="protein sequence ID" value="MEZ0454389.1"/>
    <property type="molecule type" value="Genomic_DNA"/>
</dbReference>
<accession>A0ABV4HIN9</accession>
<reference evidence="2 3" key="1">
    <citation type="submission" date="2024-06" db="EMBL/GenBank/DDBJ databases">
        <title>Soil Sphingobacterium thalpophilum.</title>
        <authorList>
            <person name="Yang J."/>
            <person name="Li J."/>
        </authorList>
    </citation>
    <scope>NUCLEOTIDE SEQUENCE [LARGE SCALE GENOMIC DNA]</scope>
    <source>
        <strain evidence="2 3">22g91tb</strain>
    </source>
</reference>
<organism evidence="2 3">
    <name type="scientific">Sphingobacterium thalpophilum</name>
    <dbReference type="NCBI Taxonomy" id="259"/>
    <lineage>
        <taxon>Bacteria</taxon>
        <taxon>Pseudomonadati</taxon>
        <taxon>Bacteroidota</taxon>
        <taxon>Sphingobacteriia</taxon>
        <taxon>Sphingobacteriales</taxon>
        <taxon>Sphingobacteriaceae</taxon>
        <taxon>Sphingobacterium</taxon>
    </lineage>
</organism>
<evidence type="ECO:0000313" key="2">
    <source>
        <dbReference type="EMBL" id="MEZ0454389.1"/>
    </source>
</evidence>
<feature type="signal peptide" evidence="1">
    <location>
        <begin position="1"/>
        <end position="24"/>
    </location>
</feature>
<keyword evidence="3" id="KW-1185">Reference proteome</keyword>
<dbReference type="RefSeq" id="WP_370483036.1">
    <property type="nucleotide sequence ID" value="NZ_JBEOQA010000002.1"/>
</dbReference>
<proteinExistence type="predicted"/>
<comment type="caution">
    <text evidence="2">The sequence shown here is derived from an EMBL/GenBank/DDBJ whole genome shotgun (WGS) entry which is preliminary data.</text>
</comment>
<name>A0ABV4HIN9_9SPHI</name>
<dbReference type="Proteomes" id="UP001566204">
    <property type="component" value="Unassembled WGS sequence"/>
</dbReference>
<evidence type="ECO:0000256" key="1">
    <source>
        <dbReference type="SAM" id="SignalP"/>
    </source>
</evidence>
<protein>
    <submittedName>
        <fullName evidence="2">Uncharacterized protein</fullName>
    </submittedName>
</protein>